<dbReference type="GO" id="GO:0030041">
    <property type="term" value="P:actin filament polymerization"/>
    <property type="evidence" value="ECO:0007669"/>
    <property type="project" value="TreeGrafter"/>
</dbReference>
<feature type="region of interest" description="Disordered" evidence="1">
    <location>
        <begin position="215"/>
        <end position="317"/>
    </location>
</feature>
<reference evidence="4" key="1">
    <citation type="submission" date="2025-08" db="UniProtKB">
        <authorList>
            <consortium name="RefSeq"/>
        </authorList>
    </citation>
    <scope>IDENTIFICATION</scope>
</reference>
<dbReference type="GO" id="GO:0001726">
    <property type="term" value="C:ruffle"/>
    <property type="evidence" value="ECO:0007669"/>
    <property type="project" value="TreeGrafter"/>
</dbReference>
<dbReference type="InParanoid" id="A0A6P6ECU1"/>
<dbReference type="GO" id="GO:0044295">
    <property type="term" value="C:axonal growth cone"/>
    <property type="evidence" value="ECO:0007669"/>
    <property type="project" value="TreeGrafter"/>
</dbReference>
<dbReference type="GO" id="GO:1990357">
    <property type="term" value="C:terminal web"/>
    <property type="evidence" value="ECO:0007669"/>
    <property type="project" value="TreeGrafter"/>
</dbReference>
<evidence type="ECO:0000256" key="1">
    <source>
        <dbReference type="SAM" id="MobiDB-lite"/>
    </source>
</evidence>
<dbReference type="OrthoDB" id="8882621at2759"/>
<gene>
    <name evidence="4" type="primary">LOC111816580</name>
</gene>
<dbReference type="GO" id="GO:0048471">
    <property type="term" value="C:perinuclear region of cytoplasm"/>
    <property type="evidence" value="ECO:0007669"/>
    <property type="project" value="TreeGrafter"/>
</dbReference>
<feature type="compositionally biased region" description="Basic and acidic residues" evidence="1">
    <location>
        <begin position="79"/>
        <end position="90"/>
    </location>
</feature>
<protein>
    <submittedName>
        <fullName evidence="4">Protein cordon-bleu-like</fullName>
    </submittedName>
</protein>
<feature type="region of interest" description="Disordered" evidence="1">
    <location>
        <begin position="344"/>
        <end position="454"/>
    </location>
</feature>
<organism evidence="3 4">
    <name type="scientific">Octodon degus</name>
    <name type="common">Degu</name>
    <name type="synonym">Sciurus degus</name>
    <dbReference type="NCBI Taxonomy" id="10160"/>
    <lineage>
        <taxon>Eukaryota</taxon>
        <taxon>Metazoa</taxon>
        <taxon>Chordata</taxon>
        <taxon>Craniata</taxon>
        <taxon>Vertebrata</taxon>
        <taxon>Euteleostomi</taxon>
        <taxon>Mammalia</taxon>
        <taxon>Eutheria</taxon>
        <taxon>Euarchontoglires</taxon>
        <taxon>Glires</taxon>
        <taxon>Rodentia</taxon>
        <taxon>Hystricomorpha</taxon>
        <taxon>Octodontidae</taxon>
        <taxon>Octodon</taxon>
    </lineage>
</organism>
<feature type="compositionally biased region" description="Low complexity" evidence="1">
    <location>
        <begin position="264"/>
        <end position="278"/>
    </location>
</feature>
<dbReference type="AlphaFoldDB" id="A0A6P6ECU1"/>
<feature type="region of interest" description="Disordered" evidence="1">
    <location>
        <begin position="569"/>
        <end position="591"/>
    </location>
</feature>
<dbReference type="InterPro" id="IPR039895">
    <property type="entry name" value="COBL-like"/>
</dbReference>
<proteinExistence type="predicted"/>
<dbReference type="Pfam" id="PF02205">
    <property type="entry name" value="WH2"/>
    <property type="match status" value="1"/>
</dbReference>
<feature type="compositionally biased region" description="Basic and acidic residues" evidence="1">
    <location>
        <begin position="570"/>
        <end position="584"/>
    </location>
</feature>
<dbReference type="GO" id="GO:0005886">
    <property type="term" value="C:plasma membrane"/>
    <property type="evidence" value="ECO:0007669"/>
    <property type="project" value="TreeGrafter"/>
</dbReference>
<name>A0A6P6ECU1_OCTDE</name>
<dbReference type="GeneID" id="111816580"/>
<evidence type="ECO:0000313" key="4">
    <source>
        <dbReference type="RefSeq" id="XP_023570091.1"/>
    </source>
</evidence>
<accession>A0A6P6ECU1</accession>
<dbReference type="PANTHER" id="PTHR47008">
    <property type="entry name" value="PROTEIN CORDON-BLEU"/>
    <property type="match status" value="1"/>
</dbReference>
<feature type="compositionally biased region" description="Basic and acidic residues" evidence="1">
    <location>
        <begin position="238"/>
        <end position="248"/>
    </location>
</feature>
<dbReference type="GO" id="GO:0043025">
    <property type="term" value="C:neuronal cell body"/>
    <property type="evidence" value="ECO:0007669"/>
    <property type="project" value="TreeGrafter"/>
</dbReference>
<dbReference type="FunCoup" id="A0A6P6ECU1">
    <property type="interactions" value="262"/>
</dbReference>
<keyword evidence="3" id="KW-1185">Reference proteome</keyword>
<feature type="region of interest" description="Disordered" evidence="1">
    <location>
        <begin position="52"/>
        <end position="100"/>
    </location>
</feature>
<dbReference type="CDD" id="cd21799">
    <property type="entry name" value="WH2_Wa_Cobl"/>
    <property type="match status" value="1"/>
</dbReference>
<feature type="compositionally biased region" description="Basic and acidic residues" evidence="1">
    <location>
        <begin position="353"/>
        <end position="365"/>
    </location>
</feature>
<dbReference type="GO" id="GO:0044294">
    <property type="term" value="C:dendritic growth cone"/>
    <property type="evidence" value="ECO:0007669"/>
    <property type="project" value="TreeGrafter"/>
</dbReference>
<feature type="region of interest" description="Disordered" evidence="1">
    <location>
        <begin position="632"/>
        <end position="667"/>
    </location>
</feature>
<evidence type="ECO:0000313" key="3">
    <source>
        <dbReference type="Proteomes" id="UP000515203"/>
    </source>
</evidence>
<feature type="domain" description="WH2" evidence="2">
    <location>
        <begin position="664"/>
        <end position="684"/>
    </location>
</feature>
<dbReference type="GO" id="GO:0005884">
    <property type="term" value="C:actin filament"/>
    <property type="evidence" value="ECO:0007669"/>
    <property type="project" value="TreeGrafter"/>
</dbReference>
<dbReference type="PANTHER" id="PTHR47008:SF1">
    <property type="entry name" value="PROTEIN CORDON-BLEU"/>
    <property type="match status" value="1"/>
</dbReference>
<feature type="compositionally biased region" description="Pro residues" evidence="1">
    <location>
        <begin position="634"/>
        <end position="644"/>
    </location>
</feature>
<dbReference type="GO" id="GO:0003785">
    <property type="term" value="F:actin monomer binding"/>
    <property type="evidence" value="ECO:0007669"/>
    <property type="project" value="InterPro"/>
</dbReference>
<evidence type="ECO:0000259" key="2">
    <source>
        <dbReference type="PROSITE" id="PS51082"/>
    </source>
</evidence>
<dbReference type="CDD" id="cd21800">
    <property type="entry name" value="WH2_Wb_Cobl"/>
    <property type="match status" value="1"/>
</dbReference>
<dbReference type="Proteomes" id="UP000515203">
    <property type="component" value="Unplaced"/>
</dbReference>
<feature type="domain" description="WH2" evidence="2">
    <location>
        <begin position="595"/>
        <end position="615"/>
    </location>
</feature>
<dbReference type="PROSITE" id="PS51082">
    <property type="entry name" value="WH2"/>
    <property type="match status" value="3"/>
</dbReference>
<sequence>MEDSYDTDSSSVTNSINGTWSHYAQDGVDVDMGTDAIPVTFIGEVGDDPGHVMLVSNSNSNAGTPSTVGATCAASQDRPQGRETPPRDTDTSLGVQGGKATRMVPSVASLATKLAMADPGVKEPGSMRSSTPGEGTQALRRVEGTETTGPDSIPGAPSWCQRGHTVAGSYGLKHGLTTYKIVPPRAEARCYDRGASLSVGAIEIDELGNLVNPQGGSSRAAFAPSPPGVDTETQPLGKVKEFWRRGSTEKPPGQPTGHSAARGTPTATTAATTATPTPVLAKLPQPSPAPVVSAVPQARGRPLSAAAGQKGPAVSTAEVPFLRPHRRTSSQHVASAIARRIGSVPAPASAARPHSDMEKGPEVRCPEPPTQTLAARGDAAPGRDSEPQSGSTWQMGTRGPGSVRPSRAAGSPQRMPLVGGEDGPAPVHREPCSPPSRTSWREPRSTSQSCGPWEKPVSHALRASMASDPARTLDGAHPVPAHVSRALAPSGTLANGSGWGPEPPHCHIVLETVASPSTAPEAMSEPEGSFPSSIFGPKKKFRPVVQRPVPKDTCLHSALMEAIHAAGGKDGLRKAAEPPAERGSRTLSYAEADSERSALLAAIRGHSGSRGLRKVSSSASAELRGYQDSVLPEAPLPLPAPQASPAPRAAPGLGPGPLGDTADARQALLDAIRSGSGAARLRKKLEWHLPRTDERS</sequence>
<feature type="compositionally biased region" description="Polar residues" evidence="1">
    <location>
        <begin position="55"/>
        <end position="78"/>
    </location>
</feature>
<dbReference type="InterPro" id="IPR003124">
    <property type="entry name" value="WH2_dom"/>
</dbReference>
<feature type="domain" description="WH2" evidence="2">
    <location>
        <begin position="555"/>
        <end position="575"/>
    </location>
</feature>
<dbReference type="GO" id="GO:0051639">
    <property type="term" value="P:actin filament network formation"/>
    <property type="evidence" value="ECO:0007669"/>
    <property type="project" value="TreeGrafter"/>
</dbReference>
<dbReference type="RefSeq" id="XP_023570091.1">
    <property type="nucleotide sequence ID" value="XM_023714323.1"/>
</dbReference>
<dbReference type="SMART" id="SM00246">
    <property type="entry name" value="WH2"/>
    <property type="match status" value="3"/>
</dbReference>